<evidence type="ECO:0000313" key="5">
    <source>
        <dbReference type="EMBL" id="RRD48527.1"/>
    </source>
</evidence>
<evidence type="ECO:0000256" key="2">
    <source>
        <dbReference type="ARBA" id="ARBA00022448"/>
    </source>
</evidence>
<dbReference type="GO" id="GO:1901982">
    <property type="term" value="F:maltose binding"/>
    <property type="evidence" value="ECO:0007669"/>
    <property type="project" value="TreeGrafter"/>
</dbReference>
<dbReference type="InterPro" id="IPR006059">
    <property type="entry name" value="SBP"/>
</dbReference>
<dbReference type="GO" id="GO:0015768">
    <property type="term" value="P:maltose transport"/>
    <property type="evidence" value="ECO:0007669"/>
    <property type="project" value="TreeGrafter"/>
</dbReference>
<organism evidence="5 6">
    <name type="scientific">Arachnia propionica</name>
    <dbReference type="NCBI Taxonomy" id="1750"/>
    <lineage>
        <taxon>Bacteria</taxon>
        <taxon>Bacillati</taxon>
        <taxon>Actinomycetota</taxon>
        <taxon>Actinomycetes</taxon>
        <taxon>Propionibacteriales</taxon>
        <taxon>Propionibacteriaceae</taxon>
        <taxon>Arachnia</taxon>
    </lineage>
</organism>
<proteinExistence type="inferred from homology"/>
<keyword evidence="2" id="KW-0813">Transport</keyword>
<feature type="chain" id="PRO_5018047515" evidence="4">
    <location>
        <begin position="22"/>
        <end position="413"/>
    </location>
</feature>
<dbReference type="SUPFAM" id="SSF53850">
    <property type="entry name" value="Periplasmic binding protein-like II"/>
    <property type="match status" value="1"/>
</dbReference>
<dbReference type="CDD" id="cd13585">
    <property type="entry name" value="PBP2_TMBP_like"/>
    <property type="match status" value="1"/>
</dbReference>
<gene>
    <name evidence="5" type="ORF">EII35_12400</name>
</gene>
<dbReference type="GO" id="GO:0042956">
    <property type="term" value="P:maltodextrin transmembrane transport"/>
    <property type="evidence" value="ECO:0007669"/>
    <property type="project" value="TreeGrafter"/>
</dbReference>
<dbReference type="Pfam" id="PF13416">
    <property type="entry name" value="SBP_bac_8"/>
    <property type="match status" value="1"/>
</dbReference>
<dbReference type="Gene3D" id="3.40.190.10">
    <property type="entry name" value="Periplasmic binding protein-like II"/>
    <property type="match status" value="1"/>
</dbReference>
<dbReference type="EMBL" id="RQYT01000037">
    <property type="protein sequence ID" value="RRD48527.1"/>
    <property type="molecule type" value="Genomic_DNA"/>
</dbReference>
<reference evidence="5 6" key="1">
    <citation type="submission" date="2018-11" db="EMBL/GenBank/DDBJ databases">
        <title>Genomes From Bacteria Associated with the Canine Oral Cavity: a Test Case for Automated Genome-Based Taxonomic Assignment.</title>
        <authorList>
            <person name="Coil D.A."/>
            <person name="Jospin G."/>
            <person name="Darling A.E."/>
            <person name="Wallis C."/>
            <person name="Davis I.J."/>
            <person name="Harris S."/>
            <person name="Eisen J.A."/>
            <person name="Holcombe L.J."/>
            <person name="O'Flynn C."/>
        </authorList>
    </citation>
    <scope>NUCLEOTIDE SEQUENCE [LARGE SCALE GENOMIC DNA]</scope>
    <source>
        <strain evidence="5 6">OH2822_COT-296</strain>
    </source>
</reference>
<accession>A0A3P1WRY2</accession>
<evidence type="ECO:0000256" key="1">
    <source>
        <dbReference type="ARBA" id="ARBA00008520"/>
    </source>
</evidence>
<dbReference type="RefSeq" id="WP_125228780.1">
    <property type="nucleotide sequence ID" value="NZ_RQYT01000037.1"/>
</dbReference>
<dbReference type="PROSITE" id="PS51257">
    <property type="entry name" value="PROKAR_LIPOPROTEIN"/>
    <property type="match status" value="1"/>
</dbReference>
<evidence type="ECO:0000256" key="4">
    <source>
        <dbReference type="SAM" id="SignalP"/>
    </source>
</evidence>
<dbReference type="PANTHER" id="PTHR30061">
    <property type="entry name" value="MALTOSE-BINDING PERIPLASMIC PROTEIN"/>
    <property type="match status" value="1"/>
</dbReference>
<name>A0A3P1WRY2_9ACTN</name>
<keyword evidence="3 4" id="KW-0732">Signal</keyword>
<comment type="similarity">
    <text evidence="1">Belongs to the bacterial solute-binding protein 1 family.</text>
</comment>
<feature type="signal peptide" evidence="4">
    <location>
        <begin position="1"/>
        <end position="21"/>
    </location>
</feature>
<evidence type="ECO:0000256" key="3">
    <source>
        <dbReference type="ARBA" id="ARBA00022729"/>
    </source>
</evidence>
<dbReference type="PANTHER" id="PTHR30061:SF50">
    <property type="entry name" value="MALTOSE_MALTODEXTRIN-BINDING PERIPLASMIC PROTEIN"/>
    <property type="match status" value="1"/>
</dbReference>
<dbReference type="GO" id="GO:0055052">
    <property type="term" value="C:ATP-binding cassette (ABC) transporter complex, substrate-binding subunit-containing"/>
    <property type="evidence" value="ECO:0007669"/>
    <property type="project" value="TreeGrafter"/>
</dbReference>
<protein>
    <submittedName>
        <fullName evidence="5">Sugar ABC transporter substrate-binding protein</fullName>
    </submittedName>
</protein>
<evidence type="ECO:0000313" key="6">
    <source>
        <dbReference type="Proteomes" id="UP000280935"/>
    </source>
</evidence>
<comment type="caution">
    <text evidence="5">The sequence shown here is derived from an EMBL/GenBank/DDBJ whole genome shotgun (WGS) entry which is preliminary data.</text>
</comment>
<sequence>MIIRRIAAVAITAAVALGLSACSGGSNSGSGSGKSDLATKMYTWVSNESDREQWETFVKGAQEKDPNFKLEFEGPAFADYWTKVKTRMNSADAPCIITTQAARAQELGSLLSPLDELAKEAGVDLTKYNPAMMEGLTVDGTVRAIPYDAEPMVLYYNKDMFKAAGLQEPGVDYTTEQFLSDAKALTSGDVMGLAVAPQFNYPYLAFAFANGHTPTADGKLTLSDPGLVEDIQWGFDLVTKEKVATAPSSADITDVAMQNFMNGKAAMVIEGPWFYSDIKKNTKGEVGAAVIPSKDGKPIGMIQGSGFGIAAKCPDKKAAFETIMKITTPEVIAYVGKHRGTVPSLEESMSGWAEGKPEADVKAIEAMVKGGKPLVTTTDWNKVETQFAQYSPEGLRGERTAQDILKSIEQGIG</sequence>
<dbReference type="Proteomes" id="UP000280935">
    <property type="component" value="Unassembled WGS sequence"/>
</dbReference>
<dbReference type="OrthoDB" id="3171346at2"/>
<dbReference type="AlphaFoldDB" id="A0A3P1WRY2"/>